<protein>
    <submittedName>
        <fullName evidence="1">Uncharacterized protein</fullName>
    </submittedName>
</protein>
<keyword evidence="2" id="KW-1185">Reference proteome</keyword>
<proteinExistence type="predicted"/>
<comment type="caution">
    <text evidence="1">The sequence shown here is derived from an EMBL/GenBank/DDBJ whole genome shotgun (WGS) entry which is preliminary data.</text>
</comment>
<accession>A0AC60PE09</accession>
<dbReference type="EMBL" id="JABSTQ010010806">
    <property type="protein sequence ID" value="KAG0417759.1"/>
    <property type="molecule type" value="Genomic_DNA"/>
</dbReference>
<sequence>MQLTTPINSTELLQNGDHKFRCEHVSSVRKRKRRPKAADLDARYNAYALWEDNLASLRGGKRNAAIFARITESLNSAVASAGVEPVELFTAKQVKLKIENLGQINRSPSLVRRPRASACILGRLGSNPPTRWCQMCDPLFLPFDMAAKDAPVPALAAASLRSPVSSSFDDAGEWLPWLQQFEDYSFATGMHVAPDGTRVRTLLYCMGPRACILHSVAAVARNRRYVEVHVNGHPLVQQLKRPLELLRRAREKMTCRPKRLGCPMVVVLPLSLPNTASNTKVHSAHAYVPSTMASVFSFSVLALWVARA</sequence>
<organism evidence="1 2">
    <name type="scientific">Ixodes persulcatus</name>
    <name type="common">Taiga tick</name>
    <dbReference type="NCBI Taxonomy" id="34615"/>
    <lineage>
        <taxon>Eukaryota</taxon>
        <taxon>Metazoa</taxon>
        <taxon>Ecdysozoa</taxon>
        <taxon>Arthropoda</taxon>
        <taxon>Chelicerata</taxon>
        <taxon>Arachnida</taxon>
        <taxon>Acari</taxon>
        <taxon>Parasitiformes</taxon>
        <taxon>Ixodida</taxon>
        <taxon>Ixodoidea</taxon>
        <taxon>Ixodidae</taxon>
        <taxon>Ixodinae</taxon>
        <taxon>Ixodes</taxon>
    </lineage>
</organism>
<gene>
    <name evidence="1" type="ORF">HPB47_005376</name>
</gene>
<dbReference type="Proteomes" id="UP000805193">
    <property type="component" value="Unassembled WGS sequence"/>
</dbReference>
<name>A0AC60PE09_IXOPE</name>
<evidence type="ECO:0000313" key="2">
    <source>
        <dbReference type="Proteomes" id="UP000805193"/>
    </source>
</evidence>
<reference evidence="1 2" key="1">
    <citation type="journal article" date="2020" name="Cell">
        <title>Large-Scale Comparative Analyses of Tick Genomes Elucidate Their Genetic Diversity and Vector Capacities.</title>
        <authorList>
            <consortium name="Tick Genome and Microbiome Consortium (TIGMIC)"/>
            <person name="Jia N."/>
            <person name="Wang J."/>
            <person name="Shi W."/>
            <person name="Du L."/>
            <person name="Sun Y."/>
            <person name="Zhan W."/>
            <person name="Jiang J.F."/>
            <person name="Wang Q."/>
            <person name="Zhang B."/>
            <person name="Ji P."/>
            <person name="Bell-Sakyi L."/>
            <person name="Cui X.M."/>
            <person name="Yuan T.T."/>
            <person name="Jiang B.G."/>
            <person name="Yang W.F."/>
            <person name="Lam T.T."/>
            <person name="Chang Q.C."/>
            <person name="Ding S.J."/>
            <person name="Wang X.J."/>
            <person name="Zhu J.G."/>
            <person name="Ruan X.D."/>
            <person name="Zhao L."/>
            <person name="Wei J.T."/>
            <person name="Ye R.Z."/>
            <person name="Que T.C."/>
            <person name="Du C.H."/>
            <person name="Zhou Y.H."/>
            <person name="Cheng J.X."/>
            <person name="Dai P.F."/>
            <person name="Guo W.B."/>
            <person name="Han X.H."/>
            <person name="Huang E.J."/>
            <person name="Li L.F."/>
            <person name="Wei W."/>
            <person name="Gao Y.C."/>
            <person name="Liu J.Z."/>
            <person name="Shao H.Z."/>
            <person name="Wang X."/>
            <person name="Wang C.C."/>
            <person name="Yang T.C."/>
            <person name="Huo Q.B."/>
            <person name="Li W."/>
            <person name="Chen H.Y."/>
            <person name="Chen S.E."/>
            <person name="Zhou L.G."/>
            <person name="Ni X.B."/>
            <person name="Tian J.H."/>
            <person name="Sheng Y."/>
            <person name="Liu T."/>
            <person name="Pan Y.S."/>
            <person name="Xia L.Y."/>
            <person name="Li J."/>
            <person name="Zhao F."/>
            <person name="Cao W.C."/>
        </authorList>
    </citation>
    <scope>NUCLEOTIDE SEQUENCE [LARGE SCALE GENOMIC DNA]</scope>
    <source>
        <strain evidence="1">Iper-2018</strain>
    </source>
</reference>
<evidence type="ECO:0000313" key="1">
    <source>
        <dbReference type="EMBL" id="KAG0417759.1"/>
    </source>
</evidence>